<feature type="transmembrane region" description="Helical" evidence="2">
    <location>
        <begin position="21"/>
        <end position="40"/>
    </location>
</feature>
<sequence length="127" mass="14029">MPANNFIRNLQNKPEGVKKQVVWLMTFAAGLAIAALWVMSAQSKLAELSRNSDTALGKPLPNEFKEEVKNVNQELPTIGSSLKTILEVMTKKDASKKEDTEEETANTETQNKESSAEESKPARLPVE</sequence>
<evidence type="ECO:0000256" key="2">
    <source>
        <dbReference type="SAM" id="Phobius"/>
    </source>
</evidence>
<evidence type="ECO:0000313" key="3">
    <source>
        <dbReference type="EMBL" id="KKU20739.1"/>
    </source>
</evidence>
<evidence type="ECO:0000313" key="4">
    <source>
        <dbReference type="Proteomes" id="UP000034569"/>
    </source>
</evidence>
<dbReference type="Proteomes" id="UP000034569">
    <property type="component" value="Unassembled WGS sequence"/>
</dbReference>
<evidence type="ECO:0000256" key="1">
    <source>
        <dbReference type="SAM" id="MobiDB-lite"/>
    </source>
</evidence>
<protein>
    <submittedName>
        <fullName evidence="3">Uncharacterized protein</fullName>
    </submittedName>
</protein>
<keyword evidence="2" id="KW-0812">Transmembrane</keyword>
<dbReference type="EMBL" id="LCLU01000039">
    <property type="protein sequence ID" value="KKU20739.1"/>
    <property type="molecule type" value="Genomic_DNA"/>
</dbReference>
<proteinExistence type="predicted"/>
<feature type="region of interest" description="Disordered" evidence="1">
    <location>
        <begin position="92"/>
        <end position="127"/>
    </location>
</feature>
<comment type="caution">
    <text evidence="3">The sequence shown here is derived from an EMBL/GenBank/DDBJ whole genome shotgun (WGS) entry which is preliminary data.</text>
</comment>
<organism evidence="3 4">
    <name type="scientific">Candidatus Azambacteria bacterium GW2011_GWC1_46_13</name>
    <dbReference type="NCBI Taxonomy" id="1618619"/>
    <lineage>
        <taxon>Bacteria</taxon>
        <taxon>Candidatus Azamiibacteriota</taxon>
    </lineage>
</organism>
<keyword evidence="2" id="KW-0472">Membrane</keyword>
<keyword evidence="2" id="KW-1133">Transmembrane helix</keyword>
<gene>
    <name evidence="3" type="ORF">UX33_C0039G0003</name>
</gene>
<name>A0A0G1NJJ1_9BACT</name>
<reference evidence="3 4" key="1">
    <citation type="journal article" date="2015" name="Nature">
        <title>rRNA introns, odd ribosomes, and small enigmatic genomes across a large radiation of phyla.</title>
        <authorList>
            <person name="Brown C.T."/>
            <person name="Hug L.A."/>
            <person name="Thomas B.C."/>
            <person name="Sharon I."/>
            <person name="Castelle C.J."/>
            <person name="Singh A."/>
            <person name="Wilkins M.J."/>
            <person name="Williams K.H."/>
            <person name="Banfield J.F."/>
        </authorList>
    </citation>
    <scope>NUCLEOTIDE SEQUENCE [LARGE SCALE GENOMIC DNA]</scope>
</reference>
<feature type="compositionally biased region" description="Basic and acidic residues" evidence="1">
    <location>
        <begin position="110"/>
        <end position="127"/>
    </location>
</feature>
<accession>A0A0G1NJJ1</accession>
<dbReference type="AlphaFoldDB" id="A0A0G1NJJ1"/>